<dbReference type="PANTHER" id="PTHR24243:SF208">
    <property type="entry name" value="PYROKININ-1 RECEPTOR"/>
    <property type="match status" value="1"/>
</dbReference>
<reference evidence="12" key="2">
    <citation type="submission" date="2025-08" db="UniProtKB">
        <authorList>
            <consortium name="RefSeq"/>
        </authorList>
    </citation>
    <scope>IDENTIFICATION</scope>
</reference>
<dbReference type="PROSITE" id="PS50262">
    <property type="entry name" value="G_PROTEIN_RECEP_F1_2"/>
    <property type="match status" value="1"/>
</dbReference>
<evidence type="ECO:0000256" key="2">
    <source>
        <dbReference type="ARBA" id="ARBA00022692"/>
    </source>
</evidence>
<evidence type="ECO:0000256" key="4">
    <source>
        <dbReference type="ARBA" id="ARBA00023040"/>
    </source>
</evidence>
<dbReference type="RefSeq" id="XP_065647657.1">
    <property type="nucleotide sequence ID" value="XM_065791585.1"/>
</dbReference>
<name>A0ABM4BFA9_HYDVU</name>
<dbReference type="Pfam" id="PF00001">
    <property type="entry name" value="7tm_1"/>
    <property type="match status" value="1"/>
</dbReference>
<feature type="transmembrane region" description="Helical" evidence="9">
    <location>
        <begin position="252"/>
        <end position="276"/>
    </location>
</feature>
<dbReference type="GeneID" id="101238486"/>
<feature type="transmembrane region" description="Helical" evidence="9">
    <location>
        <begin position="146"/>
        <end position="167"/>
    </location>
</feature>
<dbReference type="CDD" id="cd00637">
    <property type="entry name" value="7tm_classA_rhodopsin-like"/>
    <property type="match status" value="1"/>
</dbReference>
<proteinExistence type="inferred from homology"/>
<accession>A0ABM4BFA9</accession>
<dbReference type="InterPro" id="IPR017452">
    <property type="entry name" value="GPCR_Rhodpsn_7TM"/>
</dbReference>
<reference evidence="11" key="1">
    <citation type="submission" date="2025-05" db="UniProtKB">
        <authorList>
            <consortium name="RefSeq"/>
        </authorList>
    </citation>
    <scope>NUCLEOTIDE SEQUENCE [LARGE SCALE GENOMIC DNA]</scope>
</reference>
<evidence type="ECO:0000259" key="10">
    <source>
        <dbReference type="PROSITE" id="PS50262"/>
    </source>
</evidence>
<gene>
    <name evidence="12" type="primary">LOC101238486</name>
</gene>
<keyword evidence="11" id="KW-1185">Reference proteome</keyword>
<evidence type="ECO:0000256" key="5">
    <source>
        <dbReference type="ARBA" id="ARBA00023136"/>
    </source>
</evidence>
<keyword evidence="3 9" id="KW-1133">Transmembrane helix</keyword>
<comment type="similarity">
    <text evidence="8">Belongs to the G-protein coupled receptor 1 family.</text>
</comment>
<keyword evidence="2 8" id="KW-0812">Transmembrane</keyword>
<feature type="transmembrane region" description="Helical" evidence="9">
    <location>
        <begin position="67"/>
        <end position="86"/>
    </location>
</feature>
<feature type="transmembrane region" description="Helical" evidence="9">
    <location>
        <begin position="195"/>
        <end position="221"/>
    </location>
</feature>
<feature type="transmembrane region" description="Helical" evidence="9">
    <location>
        <begin position="288"/>
        <end position="308"/>
    </location>
</feature>
<keyword evidence="4 8" id="KW-0297">G-protein coupled receptor</keyword>
<dbReference type="PANTHER" id="PTHR24243">
    <property type="entry name" value="G-PROTEIN COUPLED RECEPTOR"/>
    <property type="match status" value="1"/>
</dbReference>
<organism evidence="11 12">
    <name type="scientific">Hydra vulgaris</name>
    <name type="common">Hydra</name>
    <name type="synonym">Hydra attenuata</name>
    <dbReference type="NCBI Taxonomy" id="6087"/>
    <lineage>
        <taxon>Eukaryota</taxon>
        <taxon>Metazoa</taxon>
        <taxon>Cnidaria</taxon>
        <taxon>Hydrozoa</taxon>
        <taxon>Hydroidolina</taxon>
        <taxon>Anthoathecata</taxon>
        <taxon>Aplanulata</taxon>
        <taxon>Hydridae</taxon>
        <taxon>Hydra</taxon>
    </lineage>
</organism>
<evidence type="ECO:0000256" key="9">
    <source>
        <dbReference type="SAM" id="Phobius"/>
    </source>
</evidence>
<dbReference type="InterPro" id="IPR000276">
    <property type="entry name" value="GPCR_Rhodpsn"/>
</dbReference>
<feature type="transmembrane region" description="Helical" evidence="9">
    <location>
        <begin position="32"/>
        <end position="55"/>
    </location>
</feature>
<comment type="subcellular location">
    <subcellularLocation>
        <location evidence="1">Membrane</location>
        <topology evidence="1">Multi-pass membrane protein</topology>
    </subcellularLocation>
</comment>
<evidence type="ECO:0000256" key="8">
    <source>
        <dbReference type="RuleBase" id="RU000688"/>
    </source>
</evidence>
<evidence type="ECO:0000256" key="3">
    <source>
        <dbReference type="ARBA" id="ARBA00022989"/>
    </source>
</evidence>
<sequence length="363" mass="41860">MHSTEPSTTVFQFIESDDLQVLQKENESLRTITFITCIAVITLGAIGNGLVVLILGTRKPKLKSFEYFMISLAVSDFINAVVAPTQNILELINFDFRKIGLCGCKFISFISFTSLTVTALTLVTVSVDRFWAIRWPLRKRLHQKRIVVVAILSTWVAASVFGSIYFVGNNVCLNSVNNNTVYECYTCMKQSEFSIFVLSGFTVQTGIPIVLMTVLYVLIVIELRNKSKMKRFVSDKQEMKLRLIQNTKSTKMVVTVVVIFYICFLPINLFYLWYMFHKHKHLIQEIKIIFDILTLLQMCTSVANPIIYSRLHTTFKREIIKLICPCCYDKSRKNFWIRFSSVISNEKTLTKNETSERRSLQTF</sequence>
<evidence type="ECO:0000256" key="1">
    <source>
        <dbReference type="ARBA" id="ARBA00004141"/>
    </source>
</evidence>
<evidence type="ECO:0000256" key="6">
    <source>
        <dbReference type="ARBA" id="ARBA00023170"/>
    </source>
</evidence>
<dbReference type="PROSITE" id="PS00237">
    <property type="entry name" value="G_PROTEIN_RECEP_F1_1"/>
    <property type="match status" value="1"/>
</dbReference>
<evidence type="ECO:0000256" key="7">
    <source>
        <dbReference type="ARBA" id="ARBA00023224"/>
    </source>
</evidence>
<dbReference type="PRINTS" id="PR00237">
    <property type="entry name" value="GPCRRHODOPSN"/>
</dbReference>
<dbReference type="SUPFAM" id="SSF81321">
    <property type="entry name" value="Family A G protein-coupled receptor-like"/>
    <property type="match status" value="1"/>
</dbReference>
<keyword evidence="5 9" id="KW-0472">Membrane</keyword>
<feature type="transmembrane region" description="Helical" evidence="9">
    <location>
        <begin position="106"/>
        <end position="125"/>
    </location>
</feature>
<keyword evidence="6 8" id="KW-0675">Receptor</keyword>
<evidence type="ECO:0000313" key="12">
    <source>
        <dbReference type="RefSeq" id="XP_065647657.1"/>
    </source>
</evidence>
<dbReference type="Gene3D" id="1.20.1070.10">
    <property type="entry name" value="Rhodopsin 7-helix transmembrane proteins"/>
    <property type="match status" value="1"/>
</dbReference>
<feature type="domain" description="G-protein coupled receptors family 1 profile" evidence="10">
    <location>
        <begin position="47"/>
        <end position="308"/>
    </location>
</feature>
<dbReference type="Proteomes" id="UP001652625">
    <property type="component" value="Chromosome 02"/>
</dbReference>
<protein>
    <submittedName>
        <fullName evidence="12">RYamide receptor</fullName>
    </submittedName>
</protein>
<keyword evidence="7 8" id="KW-0807">Transducer</keyword>
<evidence type="ECO:0000313" key="11">
    <source>
        <dbReference type="Proteomes" id="UP001652625"/>
    </source>
</evidence>